<dbReference type="AlphaFoldDB" id="A0AAD9U923"/>
<dbReference type="PANTHER" id="PTHR33710">
    <property type="entry name" value="BNAC02G09200D PROTEIN"/>
    <property type="match status" value="1"/>
</dbReference>
<dbReference type="SUPFAM" id="SSF56219">
    <property type="entry name" value="DNase I-like"/>
    <property type="match status" value="1"/>
</dbReference>
<protein>
    <recommendedName>
        <fullName evidence="3">Endonuclease/exonuclease/phosphatase domain-containing protein</fullName>
    </recommendedName>
</protein>
<accession>A0AAD9U923</accession>
<evidence type="ECO:0008006" key="3">
    <source>
        <dbReference type="Google" id="ProtNLM"/>
    </source>
</evidence>
<dbReference type="PANTHER" id="PTHR33710:SF64">
    <property type="entry name" value="ENDONUCLEASE_EXONUCLEASE_PHOSPHATASE DOMAIN-CONTAINING PROTEIN"/>
    <property type="match status" value="1"/>
</dbReference>
<comment type="caution">
    <text evidence="1">The sequence shown here is derived from an EMBL/GenBank/DDBJ whole genome shotgun (WGS) entry which is preliminary data.</text>
</comment>
<reference evidence="1" key="1">
    <citation type="journal article" date="2023" name="Plant J.">
        <title>Genome sequences and population genomics provide insights into the demographic history, inbreeding, and mutation load of two 'living fossil' tree species of Dipteronia.</title>
        <authorList>
            <person name="Feng Y."/>
            <person name="Comes H.P."/>
            <person name="Chen J."/>
            <person name="Zhu S."/>
            <person name="Lu R."/>
            <person name="Zhang X."/>
            <person name="Li P."/>
            <person name="Qiu J."/>
            <person name="Olsen K.M."/>
            <person name="Qiu Y."/>
        </authorList>
    </citation>
    <scope>NUCLEOTIDE SEQUENCE</scope>
    <source>
        <strain evidence="1">KIB01</strain>
    </source>
</reference>
<dbReference type="Proteomes" id="UP001280121">
    <property type="component" value="Unassembled WGS sequence"/>
</dbReference>
<evidence type="ECO:0000313" key="1">
    <source>
        <dbReference type="EMBL" id="KAK2650150.1"/>
    </source>
</evidence>
<gene>
    <name evidence="1" type="ORF">Ddye_017639</name>
</gene>
<dbReference type="Gene3D" id="3.60.10.10">
    <property type="entry name" value="Endonuclease/exonuclease/phosphatase"/>
    <property type="match status" value="1"/>
</dbReference>
<evidence type="ECO:0000313" key="2">
    <source>
        <dbReference type="Proteomes" id="UP001280121"/>
    </source>
</evidence>
<sequence>MEGFDDITPTYSSGHVAVDVAGNLVVWNLENEILKVIETGELLALNQTFGFCNVYVVCVESERKTLWKELANNMNSFSILWVIGDIPLQGMPFTWMNSGENAAWARLDNFLISLSFIQNFPYLKQWGLPRSLSDHNPIVLSDIKDDWGPRPFRFFNALLEDIYIMKDVMVGWKESAVFGSKSAILAAKIRGRKGE</sequence>
<dbReference type="InterPro" id="IPR036691">
    <property type="entry name" value="Endo/exonu/phosph_ase_sf"/>
</dbReference>
<proteinExistence type="predicted"/>
<organism evidence="1 2">
    <name type="scientific">Dipteronia dyeriana</name>
    <dbReference type="NCBI Taxonomy" id="168575"/>
    <lineage>
        <taxon>Eukaryota</taxon>
        <taxon>Viridiplantae</taxon>
        <taxon>Streptophyta</taxon>
        <taxon>Embryophyta</taxon>
        <taxon>Tracheophyta</taxon>
        <taxon>Spermatophyta</taxon>
        <taxon>Magnoliopsida</taxon>
        <taxon>eudicotyledons</taxon>
        <taxon>Gunneridae</taxon>
        <taxon>Pentapetalae</taxon>
        <taxon>rosids</taxon>
        <taxon>malvids</taxon>
        <taxon>Sapindales</taxon>
        <taxon>Sapindaceae</taxon>
        <taxon>Hippocastanoideae</taxon>
        <taxon>Acereae</taxon>
        <taxon>Dipteronia</taxon>
    </lineage>
</organism>
<dbReference type="EMBL" id="JANJYI010000005">
    <property type="protein sequence ID" value="KAK2650150.1"/>
    <property type="molecule type" value="Genomic_DNA"/>
</dbReference>
<keyword evidence="2" id="KW-1185">Reference proteome</keyword>
<name>A0AAD9U923_9ROSI</name>